<protein>
    <recommendedName>
        <fullName evidence="4">TonB C-terminal domain-containing protein</fullName>
    </recommendedName>
</protein>
<feature type="compositionally biased region" description="Basic and acidic residues" evidence="1">
    <location>
        <begin position="83"/>
        <end position="102"/>
    </location>
</feature>
<keyword evidence="3" id="KW-1185">Reference proteome</keyword>
<accession>A0A2U3QET0</accession>
<evidence type="ECO:0000313" key="2">
    <source>
        <dbReference type="EMBL" id="SPP99918.1"/>
    </source>
</evidence>
<feature type="region of interest" description="Disordered" evidence="1">
    <location>
        <begin position="52"/>
        <end position="105"/>
    </location>
</feature>
<dbReference type="AlphaFoldDB" id="A0A2U3QET0"/>
<dbReference type="Proteomes" id="UP000245125">
    <property type="component" value="Unassembled WGS sequence"/>
</dbReference>
<dbReference type="EMBL" id="OUUY01000035">
    <property type="protein sequence ID" value="SPP99918.1"/>
    <property type="molecule type" value="Genomic_DNA"/>
</dbReference>
<gene>
    <name evidence="2" type="ORF">NBG4_130041</name>
</gene>
<reference evidence="3" key="1">
    <citation type="submission" date="2018-03" db="EMBL/GenBank/DDBJ databases">
        <authorList>
            <person name="Zecchin S."/>
        </authorList>
    </citation>
    <scope>NUCLEOTIDE SEQUENCE [LARGE SCALE GENOMIC DNA]</scope>
</reference>
<name>A0A2U3QET0_9BACT</name>
<proteinExistence type="predicted"/>
<sequence>MNLKETLISSSFFHLILLLVMAAVASTTAFSGGLQNIVSVDLTREDGKDLHTAGIDSAEKPPTASTLPPDAEVSLPEQAAKNPPEESEKMPEPEKKSEDKKTPVQGWGFTSLEDYHRFVMFHKQIFGQKARARVNELLGAALEVNEREFFGGTAVVNLKFGSDGKLSDVIVDSASPGLKAFLEEIGWEAIPTPAFYSLQSTGVRIEFAVLEGYLSFNVNTL</sequence>
<evidence type="ECO:0000313" key="3">
    <source>
        <dbReference type="Proteomes" id="UP000245125"/>
    </source>
</evidence>
<evidence type="ECO:0000256" key="1">
    <source>
        <dbReference type="SAM" id="MobiDB-lite"/>
    </source>
</evidence>
<evidence type="ECO:0008006" key="4">
    <source>
        <dbReference type="Google" id="ProtNLM"/>
    </source>
</evidence>
<organism evidence="2 3">
    <name type="scientific">Candidatus Sulfobium mesophilum</name>
    <dbReference type="NCBI Taxonomy" id="2016548"/>
    <lineage>
        <taxon>Bacteria</taxon>
        <taxon>Pseudomonadati</taxon>
        <taxon>Nitrospirota</taxon>
        <taxon>Nitrospiria</taxon>
        <taxon>Nitrospirales</taxon>
        <taxon>Nitrospiraceae</taxon>
        <taxon>Candidatus Sulfobium</taxon>
    </lineage>
</organism>